<feature type="domain" description="RNase H type-1" evidence="1">
    <location>
        <begin position="254"/>
        <end position="328"/>
    </location>
</feature>
<dbReference type="AlphaFoldDB" id="A0AAD7PD47"/>
<dbReference type="PANTHER" id="PTHR34023:SF4">
    <property type="entry name" value="RNASE H TYPE-1 DOMAIN-CONTAINING PROTEIN"/>
    <property type="match status" value="1"/>
</dbReference>
<evidence type="ECO:0000313" key="3">
    <source>
        <dbReference type="Proteomes" id="UP001163823"/>
    </source>
</evidence>
<keyword evidence="3" id="KW-1185">Reference proteome</keyword>
<dbReference type="SUPFAM" id="SSF53098">
    <property type="entry name" value="Ribonuclease H-like"/>
    <property type="match status" value="1"/>
</dbReference>
<comment type="caution">
    <text evidence="2">The sequence shown here is derived from an EMBL/GenBank/DDBJ whole genome shotgun (WGS) entry which is preliminary data.</text>
</comment>
<organism evidence="2 3">
    <name type="scientific">Quillaja saponaria</name>
    <name type="common">Soap bark tree</name>
    <dbReference type="NCBI Taxonomy" id="32244"/>
    <lineage>
        <taxon>Eukaryota</taxon>
        <taxon>Viridiplantae</taxon>
        <taxon>Streptophyta</taxon>
        <taxon>Embryophyta</taxon>
        <taxon>Tracheophyta</taxon>
        <taxon>Spermatophyta</taxon>
        <taxon>Magnoliopsida</taxon>
        <taxon>eudicotyledons</taxon>
        <taxon>Gunneridae</taxon>
        <taxon>Pentapetalae</taxon>
        <taxon>rosids</taxon>
        <taxon>fabids</taxon>
        <taxon>Fabales</taxon>
        <taxon>Quillajaceae</taxon>
        <taxon>Quillaja</taxon>
    </lineage>
</organism>
<evidence type="ECO:0000259" key="1">
    <source>
        <dbReference type="Pfam" id="PF13456"/>
    </source>
</evidence>
<protein>
    <submittedName>
        <fullName evidence="2">Ribonuclease H</fullName>
    </submittedName>
</protein>
<dbReference type="GO" id="GO:0003676">
    <property type="term" value="F:nucleic acid binding"/>
    <property type="evidence" value="ECO:0007669"/>
    <property type="project" value="InterPro"/>
</dbReference>
<proteinExistence type="predicted"/>
<dbReference type="Gene3D" id="3.30.420.10">
    <property type="entry name" value="Ribonuclease H-like superfamily/Ribonuclease H"/>
    <property type="match status" value="1"/>
</dbReference>
<reference evidence="2" key="1">
    <citation type="journal article" date="2023" name="Science">
        <title>Elucidation of the pathway for biosynthesis of saponin adjuvants from the soapbark tree.</title>
        <authorList>
            <person name="Reed J."/>
            <person name="Orme A."/>
            <person name="El-Demerdash A."/>
            <person name="Owen C."/>
            <person name="Martin L.B.B."/>
            <person name="Misra R.C."/>
            <person name="Kikuchi S."/>
            <person name="Rejzek M."/>
            <person name="Martin A.C."/>
            <person name="Harkess A."/>
            <person name="Leebens-Mack J."/>
            <person name="Louveau T."/>
            <person name="Stephenson M.J."/>
            <person name="Osbourn A."/>
        </authorList>
    </citation>
    <scope>NUCLEOTIDE SEQUENCE</scope>
    <source>
        <strain evidence="2">S10</strain>
    </source>
</reference>
<dbReference type="GO" id="GO:0004523">
    <property type="term" value="F:RNA-DNA hybrid ribonuclease activity"/>
    <property type="evidence" value="ECO:0007669"/>
    <property type="project" value="InterPro"/>
</dbReference>
<name>A0AAD7PD47_QUISA</name>
<dbReference type="InterPro" id="IPR002156">
    <property type="entry name" value="RNaseH_domain"/>
</dbReference>
<accession>A0AAD7PD47</accession>
<dbReference type="InterPro" id="IPR012337">
    <property type="entry name" value="RNaseH-like_sf"/>
</dbReference>
<dbReference type="InterPro" id="IPR044730">
    <property type="entry name" value="RNase_H-like_dom_plant"/>
</dbReference>
<dbReference type="PANTHER" id="PTHR34023">
    <property type="entry name" value="RNASE H DOMAIN-CONTAINING PROTEIN"/>
    <property type="match status" value="1"/>
</dbReference>
<evidence type="ECO:0000313" key="2">
    <source>
        <dbReference type="EMBL" id="KAJ7950712.1"/>
    </source>
</evidence>
<dbReference type="InterPro" id="IPR036397">
    <property type="entry name" value="RNaseH_sf"/>
</dbReference>
<dbReference type="EMBL" id="JARAOO010000011">
    <property type="protein sequence ID" value="KAJ7950712.1"/>
    <property type="molecule type" value="Genomic_DNA"/>
</dbReference>
<dbReference type="CDD" id="cd06222">
    <property type="entry name" value="RNase_H_like"/>
    <property type="match status" value="1"/>
</dbReference>
<gene>
    <name evidence="2" type="ORF">O6P43_026867</name>
</gene>
<sequence>MSFKKVEEIISSLIVGDLARKWIAASPYTTAVAWFMEQLFSEASRDQVQVVWDSLQQFSKVSGLSVSAAKSHLFLYANTPPNIRDNISLIAPVVLPLIWIAKKFLWGDVEKNPKVHLVKWDQVCLPKDLGGLGLRKVNDTNLILLAKLGWKILGDPYSLWAQVVRSKYLSNVDLWDATVKPHHSFIWKSILKGVQLLNKGMKWRLGNGTQIRSWDDQWWLCNGSMLDVVTNEIPDNMLNITVADVVSNHLNMNLVNSLLLGLGLGFKKIQLESDSATAIDMITKDTSSCHPHFIIIQECRSLIKRDWDIQLSHIFREANFAAHWLSNFGVSLKLGLHN</sequence>
<dbReference type="KEGG" id="qsa:O6P43_026867"/>
<dbReference type="Pfam" id="PF13456">
    <property type="entry name" value="RVT_3"/>
    <property type="match status" value="1"/>
</dbReference>
<dbReference type="Proteomes" id="UP001163823">
    <property type="component" value="Chromosome 11"/>
</dbReference>